<dbReference type="Pfam" id="PF19187">
    <property type="entry name" value="HTH_PafC"/>
    <property type="match status" value="1"/>
</dbReference>
<dbReference type="InterPro" id="IPR028349">
    <property type="entry name" value="PafC-like"/>
</dbReference>
<evidence type="ECO:0000313" key="4">
    <source>
        <dbReference type="Proteomes" id="UP000195787"/>
    </source>
</evidence>
<feature type="domain" description="PafC HTH" evidence="2">
    <location>
        <begin position="7"/>
        <end position="125"/>
    </location>
</feature>
<protein>
    <submittedName>
        <fullName evidence="3">Possible DNA-binding protein</fullName>
    </submittedName>
</protein>
<dbReference type="PANTHER" id="PTHR34580:SF3">
    <property type="entry name" value="PROTEIN PAFB"/>
    <property type="match status" value="1"/>
</dbReference>
<keyword evidence="4" id="KW-1185">Reference proteome</keyword>
<organism evidence="3 4">
    <name type="scientific">Agrococcus casei LMG 22410</name>
    <dbReference type="NCBI Taxonomy" id="1255656"/>
    <lineage>
        <taxon>Bacteria</taxon>
        <taxon>Bacillati</taxon>
        <taxon>Actinomycetota</taxon>
        <taxon>Actinomycetes</taxon>
        <taxon>Micrococcales</taxon>
        <taxon>Microbacteriaceae</taxon>
        <taxon>Agrococcus</taxon>
    </lineage>
</organism>
<dbReference type="Proteomes" id="UP000195787">
    <property type="component" value="Unassembled WGS sequence"/>
</dbReference>
<name>A0A1R4FSJ7_9MICO</name>
<dbReference type="Pfam" id="PF13280">
    <property type="entry name" value="WYL"/>
    <property type="match status" value="1"/>
</dbReference>
<gene>
    <name evidence="3" type="ORF">CZ674_06390</name>
</gene>
<dbReference type="AlphaFoldDB" id="A0A1R4FSJ7"/>
<dbReference type="InterPro" id="IPR051534">
    <property type="entry name" value="CBASS_pafABC_assoc_protein"/>
</dbReference>
<evidence type="ECO:0000259" key="1">
    <source>
        <dbReference type="Pfam" id="PF13280"/>
    </source>
</evidence>
<dbReference type="OrthoDB" id="3171994at2"/>
<evidence type="ECO:0000313" key="3">
    <source>
        <dbReference type="EMBL" id="SJM58898.1"/>
    </source>
</evidence>
<dbReference type="InterPro" id="IPR043839">
    <property type="entry name" value="PafC_HTH"/>
</dbReference>
<reference evidence="3 4" key="1">
    <citation type="submission" date="2017-02" db="EMBL/GenBank/DDBJ databases">
        <authorList>
            <person name="Peterson S.W."/>
        </authorList>
    </citation>
    <scope>NUCLEOTIDE SEQUENCE [LARGE SCALE GENOMIC DNA]</scope>
    <source>
        <strain evidence="3 4">LMG 22410</strain>
    </source>
</reference>
<dbReference type="PROSITE" id="PS52050">
    <property type="entry name" value="WYL"/>
    <property type="match status" value="1"/>
</dbReference>
<feature type="domain" description="WYL" evidence="1">
    <location>
        <begin position="147"/>
        <end position="213"/>
    </location>
</feature>
<sequence length="306" mass="33972">MNKSLNERVTAAFALVHYCKAEGIVSVAEAAAHFESSEKWIRETMKWIFMTGLPQDLGDPTFFDFNWDAFEDDDLIEMRDIPALQDATVKLTAREAAVIITGLQMLVRALPDQAVRIEKLITKIRDVTMGRGDLTMAVQGLPVSDELRLVRSAIREGACLSFSYRKPSAEAEQRHIRPDRIVIADDERILVQAYDLDRMAERTFRLDRASDLQIFGAPSDARFIRVEQEAAIESVEVEADAVSARQLQAFVPDAEVSTTGMTRLSIPVWNLETVLRAVMATGGGARVIAPESAVARLTSMVASAMR</sequence>
<dbReference type="PIRSF" id="PIRSF016838">
    <property type="entry name" value="PafC"/>
    <property type="match status" value="1"/>
</dbReference>
<proteinExistence type="predicted"/>
<accession>A0A1R4FSJ7</accession>
<dbReference type="RefSeq" id="WP_086991708.1">
    <property type="nucleotide sequence ID" value="NZ_FUHU01000026.1"/>
</dbReference>
<dbReference type="GO" id="GO:0003677">
    <property type="term" value="F:DNA binding"/>
    <property type="evidence" value="ECO:0007669"/>
    <property type="project" value="UniProtKB-KW"/>
</dbReference>
<keyword evidence="3" id="KW-0238">DNA-binding</keyword>
<dbReference type="PANTHER" id="PTHR34580">
    <property type="match status" value="1"/>
</dbReference>
<dbReference type="EMBL" id="FUHU01000026">
    <property type="protein sequence ID" value="SJM58898.1"/>
    <property type="molecule type" value="Genomic_DNA"/>
</dbReference>
<dbReference type="GeneID" id="303172849"/>
<dbReference type="InterPro" id="IPR026881">
    <property type="entry name" value="WYL_dom"/>
</dbReference>
<evidence type="ECO:0000259" key="2">
    <source>
        <dbReference type="Pfam" id="PF19187"/>
    </source>
</evidence>